<dbReference type="PANTHER" id="PTHR30433">
    <property type="entry name" value="CHEMOTAXIS PROTEIN MOTA"/>
    <property type="match status" value="1"/>
</dbReference>
<feature type="transmembrane region" description="Helical" evidence="10">
    <location>
        <begin position="195"/>
        <end position="215"/>
    </location>
</feature>
<evidence type="ECO:0000256" key="10">
    <source>
        <dbReference type="SAM" id="Phobius"/>
    </source>
</evidence>
<evidence type="ECO:0000256" key="2">
    <source>
        <dbReference type="ARBA" id="ARBA00008038"/>
    </source>
</evidence>
<feature type="transmembrane region" description="Helical" evidence="10">
    <location>
        <begin position="80"/>
        <end position="98"/>
    </location>
</feature>
<keyword evidence="5 10" id="KW-0812">Transmembrane</keyword>
<sequence length="301" mass="31167">MSDRIPSRSRTTPSAPPPQPAAATAPASAPIPAAKVPPLPRMRRRLDLATIVGLSSGLLLVTGALLMGGGGVGSFVDVPSILIVLGGTAAITTISFSLPDVKAALKALSSTMVANTPDPRAAAQTALSLAEFARRSGPLALQPLAKSTKAWPVLSKAVELIADGLPADDAERILRTEIEANMSRARTASAVMRRAAEVAPAMGLIGTLVGLVQMLGNLSDPSTVGPAMAVALITTFYGAILGSMVFSPLAAKIDRNAEREALVDGLYLLAAGSVARQENPRRLEVMINTVLPPELRLTNYE</sequence>
<evidence type="ECO:0000256" key="4">
    <source>
        <dbReference type="ARBA" id="ARBA00022475"/>
    </source>
</evidence>
<dbReference type="PANTHER" id="PTHR30433:SF2">
    <property type="entry name" value="MOTILITY PROTEIN A"/>
    <property type="match status" value="1"/>
</dbReference>
<feature type="compositionally biased region" description="Low complexity" evidence="9">
    <location>
        <begin position="21"/>
        <end position="34"/>
    </location>
</feature>
<proteinExistence type="inferred from homology"/>
<keyword evidence="3" id="KW-0813">Transport</keyword>
<dbReference type="Proteomes" id="UP000234752">
    <property type="component" value="Chromosome eg_1"/>
</dbReference>
<evidence type="ECO:0000256" key="7">
    <source>
        <dbReference type="ARBA" id="ARBA00022989"/>
    </source>
</evidence>
<keyword evidence="12" id="KW-1185">Reference proteome</keyword>
<evidence type="ECO:0000256" key="1">
    <source>
        <dbReference type="ARBA" id="ARBA00004651"/>
    </source>
</evidence>
<keyword evidence="7 10" id="KW-1133">Transmembrane helix</keyword>
<feature type="region of interest" description="Disordered" evidence="9">
    <location>
        <begin position="1"/>
        <end position="36"/>
    </location>
</feature>
<evidence type="ECO:0000256" key="6">
    <source>
        <dbReference type="ARBA" id="ARBA00022779"/>
    </source>
</evidence>
<evidence type="ECO:0000256" key="8">
    <source>
        <dbReference type="ARBA" id="ARBA00023136"/>
    </source>
</evidence>
<dbReference type="KEGG" id="ncb:C0V82_06140"/>
<dbReference type="InterPro" id="IPR000540">
    <property type="entry name" value="Flag_MotA_CS"/>
</dbReference>
<keyword evidence="11" id="KW-0966">Cell projection</keyword>
<protein>
    <submittedName>
        <fullName evidence="11">Flagellar motor protein MotA</fullName>
    </submittedName>
</protein>
<dbReference type="GO" id="GO:0006935">
    <property type="term" value="P:chemotaxis"/>
    <property type="evidence" value="ECO:0007669"/>
    <property type="project" value="InterPro"/>
</dbReference>
<dbReference type="InterPro" id="IPR002898">
    <property type="entry name" value="MotA_ExbB_proton_chnl"/>
</dbReference>
<dbReference type="RefSeq" id="WP_102111572.1">
    <property type="nucleotide sequence ID" value="NZ_BMGN01000003.1"/>
</dbReference>
<organism evidence="11 12">
    <name type="scientific">Niveispirillum cyanobacteriorum</name>
    <dbReference type="NCBI Taxonomy" id="1612173"/>
    <lineage>
        <taxon>Bacteria</taxon>
        <taxon>Pseudomonadati</taxon>
        <taxon>Pseudomonadota</taxon>
        <taxon>Alphaproteobacteria</taxon>
        <taxon>Rhodospirillales</taxon>
        <taxon>Azospirillaceae</taxon>
        <taxon>Niveispirillum</taxon>
    </lineage>
</organism>
<dbReference type="GO" id="GO:0005886">
    <property type="term" value="C:plasma membrane"/>
    <property type="evidence" value="ECO:0007669"/>
    <property type="project" value="UniProtKB-SubCell"/>
</dbReference>
<keyword evidence="11" id="KW-0969">Cilium</keyword>
<dbReference type="AlphaFoldDB" id="A0A2K9N9T8"/>
<dbReference type="GO" id="GO:0071978">
    <property type="term" value="P:bacterial-type flagellum-dependent swarming motility"/>
    <property type="evidence" value="ECO:0007669"/>
    <property type="project" value="InterPro"/>
</dbReference>
<keyword evidence="6" id="KW-0283">Flagellar rotation</keyword>
<accession>A0A2K9N9T8</accession>
<reference evidence="11 12" key="1">
    <citation type="submission" date="2017-12" db="EMBL/GenBank/DDBJ databases">
        <title>Genomes of bacteria within cyanobacterial aggregates.</title>
        <authorList>
            <person name="Cai H."/>
        </authorList>
    </citation>
    <scope>NUCLEOTIDE SEQUENCE [LARGE SCALE GENOMIC DNA]</scope>
    <source>
        <strain evidence="11 12">TH16</strain>
    </source>
</reference>
<feature type="transmembrane region" description="Helical" evidence="10">
    <location>
        <begin position="48"/>
        <end position="68"/>
    </location>
</feature>
<dbReference type="InterPro" id="IPR047055">
    <property type="entry name" value="MotA-like"/>
</dbReference>
<evidence type="ECO:0000313" key="11">
    <source>
        <dbReference type="EMBL" id="AUN29854.1"/>
    </source>
</evidence>
<evidence type="ECO:0000256" key="9">
    <source>
        <dbReference type="SAM" id="MobiDB-lite"/>
    </source>
</evidence>
<evidence type="ECO:0000313" key="12">
    <source>
        <dbReference type="Proteomes" id="UP000234752"/>
    </source>
</evidence>
<gene>
    <name evidence="11" type="ORF">C0V82_06140</name>
</gene>
<evidence type="ECO:0000256" key="3">
    <source>
        <dbReference type="ARBA" id="ARBA00022448"/>
    </source>
</evidence>
<dbReference type="OrthoDB" id="9806929at2"/>
<dbReference type="Pfam" id="PF01618">
    <property type="entry name" value="MotA_ExbB"/>
    <property type="match status" value="1"/>
</dbReference>
<feature type="transmembrane region" description="Helical" evidence="10">
    <location>
        <begin position="227"/>
        <end position="251"/>
    </location>
</feature>
<keyword evidence="8 10" id="KW-0472">Membrane</keyword>
<name>A0A2K9N9T8_9PROT</name>
<dbReference type="PROSITE" id="PS01307">
    <property type="entry name" value="MOTA"/>
    <property type="match status" value="1"/>
</dbReference>
<keyword evidence="11" id="KW-0282">Flagellum</keyword>
<dbReference type="EMBL" id="CP025611">
    <property type="protein sequence ID" value="AUN29854.1"/>
    <property type="molecule type" value="Genomic_DNA"/>
</dbReference>
<comment type="similarity">
    <text evidence="2">Belongs to the MotA family.</text>
</comment>
<evidence type="ECO:0000256" key="5">
    <source>
        <dbReference type="ARBA" id="ARBA00022692"/>
    </source>
</evidence>
<comment type="subcellular location">
    <subcellularLocation>
        <location evidence="1">Cell membrane</location>
        <topology evidence="1">Multi-pass membrane protein</topology>
    </subcellularLocation>
</comment>
<keyword evidence="4" id="KW-1003">Cell membrane</keyword>